<proteinExistence type="predicted"/>
<dbReference type="Pfam" id="PF14365">
    <property type="entry name" value="Neprosin_AP"/>
    <property type="match status" value="1"/>
</dbReference>
<dbReference type="PROSITE" id="PS52045">
    <property type="entry name" value="NEPROSIN_PEP_CD"/>
    <property type="match status" value="1"/>
</dbReference>
<dbReference type="Proteomes" id="UP000734854">
    <property type="component" value="Unassembled WGS sequence"/>
</dbReference>
<accession>A0A8J5HAL0</accession>
<evidence type="ECO:0000259" key="1">
    <source>
        <dbReference type="PROSITE" id="PS52045"/>
    </source>
</evidence>
<comment type="caution">
    <text evidence="2">The sequence shown here is derived from an EMBL/GenBank/DDBJ whole genome shotgun (WGS) entry which is preliminary data.</text>
</comment>
<protein>
    <recommendedName>
        <fullName evidence="1">Neprosin PEP catalytic domain-containing protein</fullName>
    </recommendedName>
</protein>
<dbReference type="Pfam" id="PF03080">
    <property type="entry name" value="Neprosin"/>
    <property type="match status" value="1"/>
</dbReference>
<name>A0A8J5HAL0_ZINOF</name>
<dbReference type="PANTHER" id="PTHR31589:SF223">
    <property type="entry name" value="PROTEIN, PUTATIVE (DUF239)-RELATED"/>
    <property type="match status" value="1"/>
</dbReference>
<sequence length="531" mass="58196">MQVCSWNSDMMDRTRVLFIFLTSTILWLLFHVSVTSTVMVKGQSDQELEAYLKRLNKPAVKTMTNKDGEVIDCVDIYKQPALDHPLLKDHIVQQAGAVKKGEGPYLGARALINVWNVPAEANEWSHSAIEISDSVNVQLVAKSRINSTISIETKTAFSLMDSCLLFMLQADGYGRTGCYNLLCPGFVQVSKKFAPGVIVQPLSSYNGSQFVIAITVYKDNVNLNWWLHLKGEPVGYWPGVLFGGVDMMFQEANQVKWIGSVLNKWNKGHHTTTHMGSGYLAEEGWGKAAYFRAVLIMNMLNNFVPPNGAQLIATAKGCYNVKLGSGSILFYYGGPGGLYCLAEIRKKRGNLIFFTHGGLCFLGGGSVAKRITREVAATSNRRRLIGGSRRHLASKPPHPTPSPLVDERLWSPILLTHATPVANAAAASSLDAATSSPFSSPSCRQHCFSLLLTPPTMRNHDHLYRLLPRLQQAAIISLSLSAPALTAASSDRHLPGRRQPSAASISLFSGVHSHPLVISSRTPQPRLSCHF</sequence>
<dbReference type="PANTHER" id="PTHR31589">
    <property type="entry name" value="PROTEIN, PUTATIVE (DUF239)-RELATED-RELATED"/>
    <property type="match status" value="1"/>
</dbReference>
<dbReference type="InterPro" id="IPR053168">
    <property type="entry name" value="Glutamic_endopeptidase"/>
</dbReference>
<evidence type="ECO:0000313" key="2">
    <source>
        <dbReference type="EMBL" id="KAG6514914.1"/>
    </source>
</evidence>
<dbReference type="EMBL" id="JACMSC010000007">
    <property type="protein sequence ID" value="KAG6514914.1"/>
    <property type="molecule type" value="Genomic_DNA"/>
</dbReference>
<gene>
    <name evidence="2" type="ORF">ZIOFF_025289</name>
</gene>
<dbReference type="InterPro" id="IPR025521">
    <property type="entry name" value="Neprosin_propep"/>
</dbReference>
<dbReference type="AlphaFoldDB" id="A0A8J5HAL0"/>
<reference evidence="2 3" key="1">
    <citation type="submission" date="2020-08" db="EMBL/GenBank/DDBJ databases">
        <title>Plant Genome Project.</title>
        <authorList>
            <person name="Zhang R.-G."/>
        </authorList>
    </citation>
    <scope>NUCLEOTIDE SEQUENCE [LARGE SCALE GENOMIC DNA]</scope>
    <source>
        <tissue evidence="2">Rhizome</tissue>
    </source>
</reference>
<keyword evidence="3" id="KW-1185">Reference proteome</keyword>
<evidence type="ECO:0000313" key="3">
    <source>
        <dbReference type="Proteomes" id="UP000734854"/>
    </source>
</evidence>
<dbReference type="InterPro" id="IPR004314">
    <property type="entry name" value="Neprosin"/>
</dbReference>
<feature type="domain" description="Neprosin PEP catalytic" evidence="1">
    <location>
        <begin position="85"/>
        <end position="341"/>
    </location>
</feature>
<organism evidence="2 3">
    <name type="scientific">Zingiber officinale</name>
    <name type="common">Ginger</name>
    <name type="synonym">Amomum zingiber</name>
    <dbReference type="NCBI Taxonomy" id="94328"/>
    <lineage>
        <taxon>Eukaryota</taxon>
        <taxon>Viridiplantae</taxon>
        <taxon>Streptophyta</taxon>
        <taxon>Embryophyta</taxon>
        <taxon>Tracheophyta</taxon>
        <taxon>Spermatophyta</taxon>
        <taxon>Magnoliopsida</taxon>
        <taxon>Liliopsida</taxon>
        <taxon>Zingiberales</taxon>
        <taxon>Zingiberaceae</taxon>
        <taxon>Zingiber</taxon>
    </lineage>
</organism>